<organism evidence="3 4">
    <name type="scientific">Priestia megaterium</name>
    <name type="common">Bacillus megaterium</name>
    <dbReference type="NCBI Taxonomy" id="1404"/>
    <lineage>
        <taxon>Bacteria</taxon>
        <taxon>Bacillati</taxon>
        <taxon>Bacillota</taxon>
        <taxon>Bacilli</taxon>
        <taxon>Bacillales</taxon>
        <taxon>Bacillaceae</taxon>
        <taxon>Priestia</taxon>
    </lineage>
</organism>
<reference evidence="3 4" key="1">
    <citation type="submission" date="2019-10" db="EMBL/GenBank/DDBJ databases">
        <title>Complete genome sequences for adaption low water activity.</title>
        <authorList>
            <person name="Zhao L."/>
            <person name="Zhong J."/>
        </authorList>
    </citation>
    <scope>NUCLEOTIDE SEQUENCE [LARGE SCALE GENOMIC DNA]</scope>
    <source>
        <strain evidence="3 4">FDU301</strain>
        <plasmid evidence="4">pfdu301a</plasmid>
    </source>
</reference>
<sequence>MEKYKDIILNDNNYITKSKELIKVNDRTSLIEQKFLLCIASNVEQSDSKNTLYTIYINDFRQFLKTKSKSYYHKFYEMCNELQEKYFVMNGVEQSFRFKWFSEAHYNYQEGSVTIKLSPFVREHLCSSNTNGVRYKTMNIKFLRSTYSIKLYEILKLNEKERECSFTLDELKERLGLINKYPSWINFKQKVLDRAQTEITQKTDISFEYVPLKRGRKMSEIKFTISSKNPSAEVNLKEKTNLDEIKSRPQDEASLKSFNRNKIRDHIQSETNFLSNDLNNWLKYGEDKVKAAIQMLDIKKHISANLENLLISEFIEEQNSDKMLLKNEFSFELILKVKAIDKFQKFMSFEEANELWGRKKDKIISELGLYI</sequence>
<geneLocation type="plasmid" evidence="4">
    <name>pfdu301a</name>
</geneLocation>
<dbReference type="InterPro" id="IPR036388">
    <property type="entry name" value="WH-like_DNA-bd_sf"/>
</dbReference>
<evidence type="ECO:0000313" key="4">
    <source>
        <dbReference type="Proteomes" id="UP000501076"/>
    </source>
</evidence>
<dbReference type="Pfam" id="PF21205">
    <property type="entry name" value="Rep3_C"/>
    <property type="match status" value="1"/>
</dbReference>
<dbReference type="GO" id="GO:0003887">
    <property type="term" value="F:DNA-directed DNA polymerase activity"/>
    <property type="evidence" value="ECO:0007669"/>
    <property type="project" value="InterPro"/>
</dbReference>
<protein>
    <submittedName>
        <fullName evidence="3">RepB family plasmid replication initiator protein</fullName>
    </submittedName>
</protein>
<dbReference type="Gene3D" id="1.10.10.10">
    <property type="entry name" value="Winged helix-like DNA-binding domain superfamily/Winged helix DNA-binding domain"/>
    <property type="match status" value="2"/>
</dbReference>
<dbReference type="InterPro" id="IPR036390">
    <property type="entry name" value="WH_DNA-bd_sf"/>
</dbReference>
<dbReference type="EMBL" id="CP045273">
    <property type="protein sequence ID" value="QJX80922.1"/>
    <property type="molecule type" value="Genomic_DNA"/>
</dbReference>
<keyword evidence="3" id="KW-0614">Plasmid</keyword>
<evidence type="ECO:0000313" key="3">
    <source>
        <dbReference type="EMBL" id="QJX80922.1"/>
    </source>
</evidence>
<dbReference type="GO" id="GO:0006270">
    <property type="term" value="P:DNA replication initiation"/>
    <property type="evidence" value="ECO:0007669"/>
    <property type="project" value="InterPro"/>
</dbReference>
<dbReference type="Pfam" id="PF01051">
    <property type="entry name" value="Rep3_N"/>
    <property type="match status" value="1"/>
</dbReference>
<dbReference type="InterPro" id="IPR000525">
    <property type="entry name" value="Initiator_Rep_WH1"/>
</dbReference>
<evidence type="ECO:0000256" key="1">
    <source>
        <dbReference type="ARBA" id="ARBA00038283"/>
    </source>
</evidence>
<name>A0A6M6E1V3_PRIMG</name>
<proteinExistence type="inferred from homology"/>
<dbReference type="SUPFAM" id="SSF46785">
    <property type="entry name" value="Winged helix' DNA-binding domain"/>
    <property type="match status" value="2"/>
</dbReference>
<dbReference type="AlphaFoldDB" id="A0A6M6E1V3"/>
<dbReference type="Proteomes" id="UP000501076">
    <property type="component" value="Plasmid pFDU301A"/>
</dbReference>
<gene>
    <name evidence="3" type="ORF">FDZ14_33055</name>
</gene>
<dbReference type="RefSeq" id="WP_171778922.1">
    <property type="nucleotide sequence ID" value="NZ_CP045273.1"/>
</dbReference>
<comment type="similarity">
    <text evidence="1">Belongs to the initiator RepB protein family.</text>
</comment>
<accession>A0A6M6E1V3</accession>
<evidence type="ECO:0000259" key="2">
    <source>
        <dbReference type="Pfam" id="PF01051"/>
    </source>
</evidence>
<feature type="domain" description="Initiator Rep protein WH1" evidence="2">
    <location>
        <begin position="15"/>
        <end position="156"/>
    </location>
</feature>